<keyword evidence="3 6" id="KW-0812">Transmembrane</keyword>
<keyword evidence="4 6" id="KW-1133">Transmembrane helix</keyword>
<dbReference type="EMBL" id="BAABRL010000002">
    <property type="protein sequence ID" value="GAA5494926.1"/>
    <property type="molecule type" value="Genomic_DNA"/>
</dbReference>
<comment type="caution">
    <text evidence="7">The sequence shown here is derived from an EMBL/GenBank/DDBJ whole genome shotgun (WGS) entry which is preliminary data.</text>
</comment>
<dbReference type="SUPFAM" id="SSF103473">
    <property type="entry name" value="MFS general substrate transporter"/>
    <property type="match status" value="1"/>
</dbReference>
<evidence type="ECO:0000256" key="1">
    <source>
        <dbReference type="ARBA" id="ARBA00004141"/>
    </source>
</evidence>
<dbReference type="InterPro" id="IPR036259">
    <property type="entry name" value="MFS_trans_sf"/>
</dbReference>
<dbReference type="Gene3D" id="1.20.1250.20">
    <property type="entry name" value="MFS general substrate transporter like domains"/>
    <property type="match status" value="2"/>
</dbReference>
<organism evidence="7 8">
    <name type="scientific">Rubritalea halochordaticola</name>
    <dbReference type="NCBI Taxonomy" id="714537"/>
    <lineage>
        <taxon>Bacteria</taxon>
        <taxon>Pseudomonadati</taxon>
        <taxon>Verrucomicrobiota</taxon>
        <taxon>Verrucomicrobiia</taxon>
        <taxon>Verrucomicrobiales</taxon>
        <taxon>Rubritaleaceae</taxon>
        <taxon>Rubritalea</taxon>
    </lineage>
</organism>
<proteinExistence type="inferred from homology"/>
<gene>
    <name evidence="7" type="primary">dtpA</name>
    <name evidence="7" type="ORF">Rhal01_01092</name>
</gene>
<feature type="transmembrane region" description="Helical" evidence="6">
    <location>
        <begin position="341"/>
        <end position="365"/>
    </location>
</feature>
<evidence type="ECO:0000256" key="3">
    <source>
        <dbReference type="ARBA" id="ARBA00022692"/>
    </source>
</evidence>
<keyword evidence="5 6" id="KW-0472">Membrane</keyword>
<evidence type="ECO:0000256" key="4">
    <source>
        <dbReference type="ARBA" id="ARBA00022989"/>
    </source>
</evidence>
<feature type="transmembrane region" description="Helical" evidence="6">
    <location>
        <begin position="63"/>
        <end position="81"/>
    </location>
</feature>
<keyword evidence="8" id="KW-1185">Reference proteome</keyword>
<reference evidence="7 8" key="1">
    <citation type="submission" date="2024-02" db="EMBL/GenBank/DDBJ databases">
        <title>Rubritalea halochordaticola NBRC 107102.</title>
        <authorList>
            <person name="Ichikawa N."/>
            <person name="Katano-Makiyama Y."/>
            <person name="Hidaka K."/>
        </authorList>
    </citation>
    <scope>NUCLEOTIDE SEQUENCE [LARGE SCALE GENOMIC DNA]</scope>
    <source>
        <strain evidence="7 8">NBRC 107102</strain>
    </source>
</reference>
<dbReference type="Proteomes" id="UP001424741">
    <property type="component" value="Unassembled WGS sequence"/>
</dbReference>
<feature type="transmembrane region" description="Helical" evidence="6">
    <location>
        <begin position="279"/>
        <end position="297"/>
    </location>
</feature>
<feature type="transmembrane region" description="Helical" evidence="6">
    <location>
        <begin position="158"/>
        <end position="179"/>
    </location>
</feature>
<dbReference type="CDD" id="cd17347">
    <property type="entry name" value="MFS_SLC15A1_2_like"/>
    <property type="match status" value="1"/>
</dbReference>
<evidence type="ECO:0000256" key="5">
    <source>
        <dbReference type="ARBA" id="ARBA00023136"/>
    </source>
</evidence>
<feature type="transmembrane region" description="Helical" evidence="6">
    <location>
        <begin position="597"/>
        <end position="617"/>
    </location>
</feature>
<evidence type="ECO:0000256" key="2">
    <source>
        <dbReference type="ARBA" id="ARBA00005982"/>
    </source>
</evidence>
<protein>
    <submittedName>
        <fullName evidence="7">Dipeptide and tripeptide permease A</fullName>
    </submittedName>
</protein>
<sequence>MRTTPSDSEKMPTGIPYIIGNEAAERFSFYGMKAALAVFIVQYLHLMGSTATDAVSEATSAEWVHTFVFWVYITPLAGAIISDRFFGKYKTIIALSIVYCLGHFSLALMGIAGPAKWFLILGLGLITIGAGGIKPCVSAHVGDQFGPNNQHLLTRVFNWFYFSINLGSVVSTLIIPWTLEWYGPHWAFGIPGALMAVATLAFWMGRNEFVHIPPAGQTFTNEIFSKTGLKTILKLAGVFAFISVFWSLFDQTATTWVFQSQDMDRNIFGINVLPSQIQAANPFLILVLIPVFTYLIYPNIDKFWKLTPLRKMGIGLFLTAASFALSALIQEWIGAGEKPTIWWQLLAYLLLTSGEIMVSIVGLEFAYRNSPKSMKSWIMAINLAAVASGNLLTAAVNSFIQVESPTKNELADYQKQKESGNNEDQTYTYAGLDGKQSTEDDIIITYNLKGAVDSRQVPGQESLKQAADLIQQYASENDFKFPLTEKGNALVAEIKDPWGNPLRYLLINSTMCRILSDGPDKTPLTQWDTGVNLEYEAPSTEEKKESMLAAIQPEETWLESRKKELGIEEAEASSDPKSPFKREFIAGGQTKLQGASYFWFFTGLMLVTSLIFIPVSMKFKEAA</sequence>
<feature type="transmembrane region" description="Helical" evidence="6">
    <location>
        <begin position="93"/>
        <end position="111"/>
    </location>
</feature>
<dbReference type="Pfam" id="PF00854">
    <property type="entry name" value="PTR2"/>
    <property type="match status" value="2"/>
</dbReference>
<evidence type="ECO:0000313" key="8">
    <source>
        <dbReference type="Proteomes" id="UP001424741"/>
    </source>
</evidence>
<feature type="transmembrane region" description="Helical" evidence="6">
    <location>
        <begin position="309"/>
        <end position="329"/>
    </location>
</feature>
<evidence type="ECO:0000313" key="7">
    <source>
        <dbReference type="EMBL" id="GAA5494926.1"/>
    </source>
</evidence>
<dbReference type="InterPro" id="IPR000109">
    <property type="entry name" value="POT_fam"/>
</dbReference>
<feature type="transmembrane region" description="Helical" evidence="6">
    <location>
        <begin position="232"/>
        <end position="249"/>
    </location>
</feature>
<dbReference type="PANTHER" id="PTHR11654">
    <property type="entry name" value="OLIGOPEPTIDE TRANSPORTER-RELATED"/>
    <property type="match status" value="1"/>
</dbReference>
<dbReference type="PROSITE" id="PS01022">
    <property type="entry name" value="PTR2_1"/>
    <property type="match status" value="1"/>
</dbReference>
<dbReference type="InterPro" id="IPR018456">
    <property type="entry name" value="PTR2_symporter_CS"/>
</dbReference>
<evidence type="ECO:0000256" key="6">
    <source>
        <dbReference type="SAM" id="Phobius"/>
    </source>
</evidence>
<comment type="subcellular location">
    <subcellularLocation>
        <location evidence="1">Membrane</location>
        <topology evidence="1">Multi-pass membrane protein</topology>
    </subcellularLocation>
</comment>
<feature type="transmembrane region" description="Helical" evidence="6">
    <location>
        <begin position="185"/>
        <end position="204"/>
    </location>
</feature>
<feature type="transmembrane region" description="Helical" evidence="6">
    <location>
        <begin position="34"/>
        <end position="51"/>
    </location>
</feature>
<comment type="similarity">
    <text evidence="2">Belongs to the major facilitator superfamily. Proton-dependent oligopeptide transporter (POT/PTR) (TC 2.A.17) family.</text>
</comment>
<feature type="transmembrane region" description="Helical" evidence="6">
    <location>
        <begin position="117"/>
        <end position="137"/>
    </location>
</feature>
<dbReference type="RefSeq" id="WP_346187792.1">
    <property type="nucleotide sequence ID" value="NZ_BAABRL010000002.1"/>
</dbReference>
<name>A0ABP9UWT8_9BACT</name>
<accession>A0ABP9UWT8</accession>